<evidence type="ECO:0000313" key="2">
    <source>
        <dbReference type="Proteomes" id="UP001165083"/>
    </source>
</evidence>
<comment type="caution">
    <text evidence="1">The sequence shown here is derived from an EMBL/GenBank/DDBJ whole genome shotgun (WGS) entry which is preliminary data.</text>
</comment>
<proteinExistence type="predicted"/>
<dbReference type="AlphaFoldDB" id="A0A9W6X4Q6"/>
<sequence>MDTMKCNHDAQFVLSSGSKDTAAYVAKYCFKSQNPIENQAALSLAAFTKAASNANALPSDMSDVDRGYRILGSMLYTVTNRHVVAAPMAALHILNETPFWFSHEFVHVNMQSLLRTKSKSVELCVSQQDCVDSNSEQDNIAADNLLDRYWKRQSKLESLHSLISARNMATLESRTGHLEPDLEKILLHDAAEAFQTTSTGNTVGCWSILPTLQSIIGAAGREYCAANSVSLPNDFHISSYASKIISPNTVLNSDECTGTNDFILTFEDTPTRLEHLNEWFDPVAYDGIEVPARWTVETLPKFSKIAMVSEAFGLNFWLACFQEPPETANRLRQAGYAVYAAINSVVFMTKNMRARFDPEYTQFLNDLRWTTFR</sequence>
<dbReference type="OrthoDB" id="129017at2759"/>
<dbReference type="EMBL" id="BSXW01000849">
    <property type="protein sequence ID" value="GMF30591.1"/>
    <property type="molecule type" value="Genomic_DNA"/>
</dbReference>
<evidence type="ECO:0000313" key="1">
    <source>
        <dbReference type="EMBL" id="GMF30591.1"/>
    </source>
</evidence>
<dbReference type="Proteomes" id="UP001165083">
    <property type="component" value="Unassembled WGS sequence"/>
</dbReference>
<reference evidence="1" key="1">
    <citation type="submission" date="2023-04" db="EMBL/GenBank/DDBJ databases">
        <title>Phytophthora lilii NBRC 32176.</title>
        <authorList>
            <person name="Ichikawa N."/>
            <person name="Sato H."/>
            <person name="Tonouchi N."/>
        </authorList>
    </citation>
    <scope>NUCLEOTIDE SEQUENCE</scope>
    <source>
        <strain evidence="1">NBRC 32176</strain>
    </source>
</reference>
<organism evidence="1 2">
    <name type="scientific">Phytophthora lilii</name>
    <dbReference type="NCBI Taxonomy" id="2077276"/>
    <lineage>
        <taxon>Eukaryota</taxon>
        <taxon>Sar</taxon>
        <taxon>Stramenopiles</taxon>
        <taxon>Oomycota</taxon>
        <taxon>Peronosporomycetes</taxon>
        <taxon>Peronosporales</taxon>
        <taxon>Peronosporaceae</taxon>
        <taxon>Phytophthora</taxon>
    </lineage>
</organism>
<gene>
    <name evidence="1" type="ORF">Plil01_001306100</name>
</gene>
<protein>
    <submittedName>
        <fullName evidence="1">Unnamed protein product</fullName>
    </submittedName>
</protein>
<accession>A0A9W6X4Q6</accession>
<name>A0A9W6X4Q6_9STRA</name>
<keyword evidence="2" id="KW-1185">Reference proteome</keyword>